<name>A0A1G8WZB4_9EURY</name>
<sequence>MLTNRESTDVDDGPKQYLVTCESCSFEHAADGRERATAIGTDHHRETHHEVVAFEVPPSLGSP</sequence>
<gene>
    <name evidence="1" type="ORF">SAMN04515672_1565</name>
</gene>
<organism evidence="1 2">
    <name type="scientific">Natronorubrum texcoconense</name>
    <dbReference type="NCBI Taxonomy" id="1095776"/>
    <lineage>
        <taxon>Archaea</taxon>
        <taxon>Methanobacteriati</taxon>
        <taxon>Methanobacteriota</taxon>
        <taxon>Stenosarchaea group</taxon>
        <taxon>Halobacteria</taxon>
        <taxon>Halobacteriales</taxon>
        <taxon>Natrialbaceae</taxon>
        <taxon>Natronorubrum</taxon>
    </lineage>
</organism>
<dbReference type="RefSeq" id="WP_090304194.1">
    <property type="nucleotide sequence ID" value="NZ_FNFE01000002.1"/>
</dbReference>
<dbReference type="EMBL" id="FNFE01000002">
    <property type="protein sequence ID" value="SDJ83748.1"/>
    <property type="molecule type" value="Genomic_DNA"/>
</dbReference>
<proteinExistence type="predicted"/>
<dbReference type="Proteomes" id="UP000198882">
    <property type="component" value="Unassembled WGS sequence"/>
</dbReference>
<keyword evidence="2" id="KW-1185">Reference proteome</keyword>
<protein>
    <submittedName>
        <fullName evidence="1">Uncharacterized protein</fullName>
    </submittedName>
</protein>
<dbReference type="OrthoDB" id="174605at2157"/>
<evidence type="ECO:0000313" key="1">
    <source>
        <dbReference type="EMBL" id="SDJ83748.1"/>
    </source>
</evidence>
<dbReference type="AlphaFoldDB" id="A0A1G8WZB4"/>
<reference evidence="2" key="1">
    <citation type="submission" date="2016-10" db="EMBL/GenBank/DDBJ databases">
        <authorList>
            <person name="Varghese N."/>
            <person name="Submissions S."/>
        </authorList>
    </citation>
    <scope>NUCLEOTIDE SEQUENCE [LARGE SCALE GENOMIC DNA]</scope>
    <source>
        <strain evidence="2">B4,CECT 8067,JCM 17497</strain>
    </source>
</reference>
<evidence type="ECO:0000313" key="2">
    <source>
        <dbReference type="Proteomes" id="UP000198882"/>
    </source>
</evidence>
<accession>A0A1G8WZB4</accession>